<dbReference type="Gene3D" id="3.50.50.60">
    <property type="entry name" value="FAD/NAD(P)-binding domain"/>
    <property type="match status" value="2"/>
</dbReference>
<dbReference type="GO" id="GO:0050660">
    <property type="term" value="F:flavin adenine dinucleotide binding"/>
    <property type="evidence" value="ECO:0007669"/>
    <property type="project" value="UniProtKB-UniRule"/>
</dbReference>
<dbReference type="HAMAP" id="MF_01685">
    <property type="entry name" value="FENR2"/>
    <property type="match status" value="1"/>
</dbReference>
<evidence type="ECO:0000256" key="6">
    <source>
        <dbReference type="HAMAP-Rule" id="MF_01685"/>
    </source>
</evidence>
<reference evidence="8 9" key="1">
    <citation type="submission" date="2013-03" db="EMBL/GenBank/DDBJ databases">
        <title>The Genome Sequence of Enterococcus sulfureus ATCC_49903 (PacBio/Illumina hybrid assembly).</title>
        <authorList>
            <consortium name="The Broad Institute Genomics Platform"/>
            <consortium name="The Broad Institute Genome Sequencing Center for Infectious Disease"/>
            <person name="Earl A."/>
            <person name="Russ C."/>
            <person name="Gilmore M."/>
            <person name="Surin D."/>
            <person name="Walker B."/>
            <person name="Young S."/>
            <person name="Zeng Q."/>
            <person name="Gargeya S."/>
            <person name="Fitzgerald M."/>
            <person name="Haas B."/>
            <person name="Abouelleil A."/>
            <person name="Allen A.W."/>
            <person name="Alvarado L."/>
            <person name="Arachchi H.M."/>
            <person name="Berlin A.M."/>
            <person name="Chapman S.B."/>
            <person name="Gainer-Dewar J."/>
            <person name="Goldberg J."/>
            <person name="Griggs A."/>
            <person name="Gujja S."/>
            <person name="Hansen M."/>
            <person name="Howarth C."/>
            <person name="Imamovic A."/>
            <person name="Ireland A."/>
            <person name="Larimer J."/>
            <person name="McCowan C."/>
            <person name="Murphy C."/>
            <person name="Pearson M."/>
            <person name="Poon T.W."/>
            <person name="Priest M."/>
            <person name="Roberts A."/>
            <person name="Saif S."/>
            <person name="Shea T."/>
            <person name="Sisk P."/>
            <person name="Sykes S."/>
            <person name="Wortman J."/>
            <person name="Nusbaum C."/>
            <person name="Birren B."/>
        </authorList>
    </citation>
    <scope>NUCLEOTIDE SEQUENCE [LARGE SCALE GENOMIC DNA]</scope>
    <source>
        <strain evidence="8 9">ATCC 49903</strain>
    </source>
</reference>
<evidence type="ECO:0000313" key="8">
    <source>
        <dbReference type="EMBL" id="EOT87281.1"/>
    </source>
</evidence>
<keyword evidence="4 6" id="KW-0521">NADP</keyword>
<comment type="caution">
    <text evidence="8">The sequence shown here is derived from an EMBL/GenBank/DDBJ whole genome shotgun (WGS) entry which is preliminary data.</text>
</comment>
<evidence type="ECO:0000256" key="1">
    <source>
        <dbReference type="ARBA" id="ARBA00011738"/>
    </source>
</evidence>
<evidence type="ECO:0000256" key="5">
    <source>
        <dbReference type="ARBA" id="ARBA00023002"/>
    </source>
</evidence>
<name>S0KXA7_9ENTE</name>
<dbReference type="Proteomes" id="UP000015961">
    <property type="component" value="Unassembled WGS sequence"/>
</dbReference>
<dbReference type="EMBL" id="ASWO01000001">
    <property type="protein sequence ID" value="EOT87281.1"/>
    <property type="molecule type" value="Genomic_DNA"/>
</dbReference>
<dbReference type="EC" id="1.18.1.2" evidence="6"/>
<dbReference type="PRINTS" id="PR00469">
    <property type="entry name" value="PNDRDTASEII"/>
</dbReference>
<dbReference type="GO" id="GO:0050661">
    <property type="term" value="F:NADP binding"/>
    <property type="evidence" value="ECO:0007669"/>
    <property type="project" value="UniProtKB-UniRule"/>
</dbReference>
<comment type="catalytic activity">
    <reaction evidence="6">
        <text>2 reduced [2Fe-2S]-[ferredoxin] + NADP(+) + H(+) = 2 oxidized [2Fe-2S]-[ferredoxin] + NADPH</text>
        <dbReference type="Rhea" id="RHEA:20125"/>
        <dbReference type="Rhea" id="RHEA-COMP:10000"/>
        <dbReference type="Rhea" id="RHEA-COMP:10001"/>
        <dbReference type="ChEBI" id="CHEBI:15378"/>
        <dbReference type="ChEBI" id="CHEBI:33737"/>
        <dbReference type="ChEBI" id="CHEBI:33738"/>
        <dbReference type="ChEBI" id="CHEBI:57783"/>
        <dbReference type="ChEBI" id="CHEBI:58349"/>
        <dbReference type="EC" id="1.18.1.2"/>
    </reaction>
</comment>
<dbReference type="InterPro" id="IPR036188">
    <property type="entry name" value="FAD/NAD-bd_sf"/>
</dbReference>
<feature type="domain" description="FAD/NAD(P)-binding" evidence="7">
    <location>
        <begin position="5"/>
        <end position="298"/>
    </location>
</feature>
<dbReference type="eggNOG" id="COG0492">
    <property type="taxonomic scope" value="Bacteria"/>
</dbReference>
<gene>
    <name evidence="8" type="ORF">I573_00337</name>
</gene>
<evidence type="ECO:0000313" key="9">
    <source>
        <dbReference type="Proteomes" id="UP000015961"/>
    </source>
</evidence>
<dbReference type="GO" id="GO:0004324">
    <property type="term" value="F:ferredoxin-NADP+ reductase activity"/>
    <property type="evidence" value="ECO:0007669"/>
    <property type="project" value="UniProtKB-UniRule"/>
</dbReference>
<feature type="binding site" evidence="6">
    <location>
        <position position="86"/>
    </location>
    <ligand>
        <name>FAD</name>
        <dbReference type="ChEBI" id="CHEBI:57692"/>
    </ligand>
</feature>
<comment type="cofactor">
    <cofactor evidence="6">
        <name>FAD</name>
        <dbReference type="ChEBI" id="CHEBI:57692"/>
    </cofactor>
    <text evidence="6">Binds 1 FAD per subunit.</text>
</comment>
<keyword evidence="3 6" id="KW-0274">FAD</keyword>
<dbReference type="PRINTS" id="PR00368">
    <property type="entry name" value="FADPNR"/>
</dbReference>
<feature type="binding site" evidence="6">
    <location>
        <position position="34"/>
    </location>
    <ligand>
        <name>FAD</name>
        <dbReference type="ChEBI" id="CHEBI:57692"/>
    </ligand>
</feature>
<accession>S0KXA7</accession>
<evidence type="ECO:0000259" key="7">
    <source>
        <dbReference type="Pfam" id="PF07992"/>
    </source>
</evidence>
<dbReference type="SUPFAM" id="SSF51905">
    <property type="entry name" value="FAD/NAD(P)-binding domain"/>
    <property type="match status" value="1"/>
</dbReference>
<dbReference type="STRING" id="1140003.OMY_00342"/>
<evidence type="ECO:0000256" key="3">
    <source>
        <dbReference type="ARBA" id="ARBA00022827"/>
    </source>
</evidence>
<feature type="binding site" evidence="6">
    <location>
        <position position="120"/>
    </location>
    <ligand>
        <name>FAD</name>
        <dbReference type="ChEBI" id="CHEBI:57692"/>
    </ligand>
</feature>
<dbReference type="PANTHER" id="PTHR48105">
    <property type="entry name" value="THIOREDOXIN REDUCTASE 1-RELATED-RELATED"/>
    <property type="match status" value="1"/>
</dbReference>
<proteinExistence type="inferred from homology"/>
<evidence type="ECO:0000256" key="2">
    <source>
        <dbReference type="ARBA" id="ARBA00022630"/>
    </source>
</evidence>
<feature type="binding site" evidence="6">
    <location>
        <position position="46"/>
    </location>
    <ligand>
        <name>FAD</name>
        <dbReference type="ChEBI" id="CHEBI:57692"/>
    </ligand>
</feature>
<organism evidence="8 9">
    <name type="scientific">Enterococcus sulfureus ATCC 49903</name>
    <dbReference type="NCBI Taxonomy" id="1140003"/>
    <lineage>
        <taxon>Bacteria</taxon>
        <taxon>Bacillati</taxon>
        <taxon>Bacillota</taxon>
        <taxon>Bacilli</taxon>
        <taxon>Lactobacillales</taxon>
        <taxon>Enterococcaceae</taxon>
        <taxon>Enterococcus</taxon>
    </lineage>
</organism>
<dbReference type="RefSeq" id="WP_016184833.1">
    <property type="nucleotide sequence ID" value="NZ_ASWO01000001.1"/>
</dbReference>
<keyword evidence="2 6" id="KW-0285">Flavoprotein</keyword>
<comment type="similarity">
    <text evidence="6">Belongs to the ferredoxin--NADP reductase type 2 family.</text>
</comment>
<comment type="subunit">
    <text evidence="1 6">Homodimer.</text>
</comment>
<protein>
    <recommendedName>
        <fullName evidence="6">Ferredoxin--NADP reductase</fullName>
        <shortName evidence="6">FNR</shortName>
        <shortName evidence="6">Fd-NADP(+) reductase</shortName>
        <ecNumber evidence="6">1.18.1.2</ecNumber>
    </recommendedName>
</protein>
<keyword evidence="9" id="KW-1185">Reference proteome</keyword>
<dbReference type="AlphaFoldDB" id="S0KXA7"/>
<feature type="binding site" evidence="6">
    <location>
        <position position="42"/>
    </location>
    <ligand>
        <name>FAD</name>
        <dbReference type="ChEBI" id="CHEBI:57692"/>
    </ligand>
</feature>
<evidence type="ECO:0000256" key="4">
    <source>
        <dbReference type="ARBA" id="ARBA00022857"/>
    </source>
</evidence>
<dbReference type="OrthoDB" id="9806179at2"/>
<feature type="binding site" evidence="6">
    <location>
        <position position="284"/>
    </location>
    <ligand>
        <name>FAD</name>
        <dbReference type="ChEBI" id="CHEBI:57692"/>
    </ligand>
</feature>
<feature type="binding site" evidence="6">
    <location>
        <position position="325"/>
    </location>
    <ligand>
        <name>FAD</name>
        <dbReference type="ChEBI" id="CHEBI:57692"/>
    </ligand>
</feature>
<sequence length="346" mass="38412">MNQVYDVMIIGGGPAGLYSSFYAGLRDLSVALFEAQPELGGKLSFYPEKMVWDIGALPPTKGKQVRAQLVEQGLTFAPDVFLDTKITTMVKQDTNFLLTDQHGKTYLGKTVLFAIGGGIISPQKLPCFIQKQIGAYIHYEFPDQHAIFNKTLVVSGGGDGAVDYALEAKDYGANVIVCYRGEALKAHEAQIKKLMQANITVFTNVVIESIDPHFQEPLMLNLRHTKTKAVQYVPCDHVLVQHGYDREADLLDTLDFQFTRQDDFYLLCEEPTKTNIPGIFAAGDIHSCVGKVNLLAGAFQDAAQAVNQIKLYLEPESTKQAMVSSHNQKFHEKNQEMLKESWAVSE</sequence>
<dbReference type="InterPro" id="IPR050097">
    <property type="entry name" value="Ferredoxin-NADP_redctase_2"/>
</dbReference>
<dbReference type="InterPro" id="IPR022890">
    <property type="entry name" value="Fd--NADP_Rdtase_type_2"/>
</dbReference>
<keyword evidence="5 6" id="KW-0560">Oxidoreductase</keyword>
<dbReference type="Pfam" id="PF07992">
    <property type="entry name" value="Pyr_redox_2"/>
    <property type="match status" value="1"/>
</dbReference>
<dbReference type="PATRIC" id="fig|1140003.3.peg.336"/>
<dbReference type="InterPro" id="IPR023753">
    <property type="entry name" value="FAD/NAD-binding_dom"/>
</dbReference>
<comment type="caution">
    <text evidence="6">Lacks conserved residue(s) required for the propagation of feature annotation.</text>
</comment>